<protein>
    <submittedName>
        <fullName evidence="1">Uncharacterized protein</fullName>
    </submittedName>
</protein>
<feature type="non-terminal residue" evidence="1">
    <location>
        <position position="1"/>
    </location>
</feature>
<dbReference type="AlphaFoldDB" id="A0A9Q0XDN2"/>
<dbReference type="EMBL" id="JAPFRF010000015">
    <property type="protein sequence ID" value="KAJ7310503.1"/>
    <property type="molecule type" value="Genomic_DNA"/>
</dbReference>
<keyword evidence="2" id="KW-1185">Reference proteome</keyword>
<dbReference type="Proteomes" id="UP001142489">
    <property type="component" value="Unassembled WGS sequence"/>
</dbReference>
<organism evidence="1 2">
    <name type="scientific">Phrynocephalus forsythii</name>
    <dbReference type="NCBI Taxonomy" id="171643"/>
    <lineage>
        <taxon>Eukaryota</taxon>
        <taxon>Metazoa</taxon>
        <taxon>Chordata</taxon>
        <taxon>Craniata</taxon>
        <taxon>Vertebrata</taxon>
        <taxon>Euteleostomi</taxon>
        <taxon>Lepidosauria</taxon>
        <taxon>Squamata</taxon>
        <taxon>Bifurcata</taxon>
        <taxon>Unidentata</taxon>
        <taxon>Episquamata</taxon>
        <taxon>Toxicofera</taxon>
        <taxon>Iguania</taxon>
        <taxon>Acrodonta</taxon>
        <taxon>Agamidae</taxon>
        <taxon>Agaminae</taxon>
        <taxon>Phrynocephalus</taxon>
    </lineage>
</organism>
<evidence type="ECO:0000313" key="1">
    <source>
        <dbReference type="EMBL" id="KAJ7310503.1"/>
    </source>
</evidence>
<evidence type="ECO:0000313" key="2">
    <source>
        <dbReference type="Proteomes" id="UP001142489"/>
    </source>
</evidence>
<name>A0A9Q0XDN2_9SAUR</name>
<reference evidence="1" key="1">
    <citation type="journal article" date="2023" name="DNA Res.">
        <title>Chromosome-level genome assembly of Phrynocephalus forsythii using third-generation DNA sequencing and Hi-C analysis.</title>
        <authorList>
            <person name="Qi Y."/>
            <person name="Zhao W."/>
            <person name="Zhao Y."/>
            <person name="Niu C."/>
            <person name="Cao S."/>
            <person name="Zhang Y."/>
        </authorList>
    </citation>
    <scope>NUCLEOTIDE SEQUENCE</scope>
    <source>
        <tissue evidence="1">Muscle</tissue>
    </source>
</reference>
<accession>A0A9Q0XDN2</accession>
<proteinExistence type="predicted"/>
<sequence length="109" mass="12183">YHSQECLRVVVCQHGFIFWAAKYARCSACGLHLGLGDRVQVEWKGKHGTCRNISAVVSRCAKEAPIAILLIHLGSNYLTRAKGKDLILRIIKDMKAFKPNSLVTMWSGQ</sequence>
<gene>
    <name evidence="1" type="ORF">JRQ81_007425</name>
</gene>
<comment type="caution">
    <text evidence="1">The sequence shown here is derived from an EMBL/GenBank/DDBJ whole genome shotgun (WGS) entry which is preliminary data.</text>
</comment>